<evidence type="ECO:0000313" key="3">
    <source>
        <dbReference type="Proteomes" id="UP000006671"/>
    </source>
</evidence>
<feature type="region of interest" description="Disordered" evidence="1">
    <location>
        <begin position="161"/>
        <end position="198"/>
    </location>
</feature>
<feature type="compositionally biased region" description="Basic and acidic residues" evidence="1">
    <location>
        <begin position="161"/>
        <end position="179"/>
    </location>
</feature>
<proteinExistence type="predicted"/>
<evidence type="ECO:0000313" key="2">
    <source>
        <dbReference type="EMBL" id="EFC49346.1"/>
    </source>
</evidence>
<name>D2V1P4_NAEGR</name>
<accession>D2V1P4</accession>
<organism evidence="3">
    <name type="scientific">Naegleria gruberi</name>
    <name type="common">Amoeba</name>
    <dbReference type="NCBI Taxonomy" id="5762"/>
    <lineage>
        <taxon>Eukaryota</taxon>
        <taxon>Discoba</taxon>
        <taxon>Heterolobosea</taxon>
        <taxon>Tetramitia</taxon>
        <taxon>Eutetramitia</taxon>
        <taxon>Vahlkampfiidae</taxon>
        <taxon>Naegleria</taxon>
    </lineage>
</organism>
<dbReference type="InParanoid" id="D2V1P4"/>
<keyword evidence="3" id="KW-1185">Reference proteome</keyword>
<dbReference type="GeneID" id="8850016"/>
<dbReference type="AlphaFoldDB" id="D2V1P4"/>
<protein>
    <submittedName>
        <fullName evidence="2">Predicted protein</fullName>
    </submittedName>
</protein>
<evidence type="ECO:0000256" key="1">
    <source>
        <dbReference type="SAM" id="MobiDB-lite"/>
    </source>
</evidence>
<dbReference type="Proteomes" id="UP000006671">
    <property type="component" value="Unassembled WGS sequence"/>
</dbReference>
<dbReference type="RefSeq" id="XP_002682090.1">
    <property type="nucleotide sequence ID" value="XM_002682044.1"/>
</dbReference>
<dbReference type="OrthoDB" id="10358477at2759"/>
<reference evidence="2 3" key="1">
    <citation type="journal article" date="2010" name="Cell">
        <title>The genome of Naegleria gruberi illuminates early eukaryotic versatility.</title>
        <authorList>
            <person name="Fritz-Laylin L.K."/>
            <person name="Prochnik S.E."/>
            <person name="Ginger M.L."/>
            <person name="Dacks J.B."/>
            <person name="Carpenter M.L."/>
            <person name="Field M.C."/>
            <person name="Kuo A."/>
            <person name="Paredez A."/>
            <person name="Chapman J."/>
            <person name="Pham J."/>
            <person name="Shu S."/>
            <person name="Neupane R."/>
            <person name="Cipriano M."/>
            <person name="Mancuso J."/>
            <person name="Tu H."/>
            <person name="Salamov A."/>
            <person name="Lindquist E."/>
            <person name="Shapiro H."/>
            <person name="Lucas S."/>
            <person name="Grigoriev I.V."/>
            <person name="Cande W.Z."/>
            <person name="Fulton C."/>
            <person name="Rokhsar D.S."/>
            <person name="Dawson S.C."/>
        </authorList>
    </citation>
    <scope>NUCLEOTIDE SEQUENCE [LARGE SCALE GENOMIC DNA]</scope>
    <source>
        <strain evidence="2 3">NEG-M</strain>
    </source>
</reference>
<dbReference type="KEGG" id="ngr:NAEGRDRAFT_62647"/>
<dbReference type="EMBL" id="GG738848">
    <property type="protein sequence ID" value="EFC49346.1"/>
    <property type="molecule type" value="Genomic_DNA"/>
</dbReference>
<sequence length="333" mass="37407">MEFTEEDVCKLFDDEETTNNNTTKNNDITILFSINDKTINGGLARIECLPNGFNVNGKRSPSNTTHNVFVSDQLKVQLFKPLDIDGSSLVCQLFINETLHTEKAFNELHECNLTIPRCNKGGSNGKSRIGYLKLVQKQGEQVKLVGLSNNFWIRTKTRKETVTNDKKTTEDKKLKKREYEEDSESSYSSDSKRKKQPAIDINIIPAQDQTNLFEENQGLKKRVAELEKLVSDILTGKLQFDQNSIPSALTQQIPSTMSQLTKITKPRPSPLSVPLLTSNTFGMCSPTNLMASSCSSPGLDISPTFFITSPPRTGFENIDYPSNYSFEDMSDFF</sequence>
<gene>
    <name evidence="2" type="ORF">NAEGRDRAFT_62647</name>
</gene>
<dbReference type="VEuPathDB" id="AmoebaDB:NAEGRDRAFT_62647"/>